<comment type="similarity">
    <text evidence="1">Belongs to the CTAG/PCC1 family.</text>
</comment>
<sequence>MTAFSHETVLELSYDDESLARVVERSVGREVGEIDDDRSETTVSRDGATVAFTVGARDLTALRAATNTWLRLAMVAERTAALA</sequence>
<dbReference type="Proteomes" id="UP001596395">
    <property type="component" value="Unassembled WGS sequence"/>
</dbReference>
<organism evidence="2 3">
    <name type="scientific">Halorubellus litoreus</name>
    <dbReference type="NCBI Taxonomy" id="755308"/>
    <lineage>
        <taxon>Archaea</taxon>
        <taxon>Methanobacteriati</taxon>
        <taxon>Methanobacteriota</taxon>
        <taxon>Stenosarchaea group</taxon>
        <taxon>Halobacteria</taxon>
        <taxon>Halobacteriales</taxon>
        <taxon>Halorubellaceae</taxon>
        <taxon>Halorubellus</taxon>
    </lineage>
</organism>
<keyword evidence="3" id="KW-1185">Reference proteome</keyword>
<name>A0ABD5V711_9EURY</name>
<comment type="caution">
    <text evidence="2">The sequence shown here is derived from an EMBL/GenBank/DDBJ whole genome shotgun (WGS) entry which is preliminary data.</text>
</comment>
<dbReference type="InterPro" id="IPR015419">
    <property type="entry name" value="CTAG/Pcc1"/>
</dbReference>
<dbReference type="RefSeq" id="WP_336348365.1">
    <property type="nucleotide sequence ID" value="NZ_JAZAQL010000001.1"/>
</dbReference>
<proteinExistence type="inferred from homology"/>
<evidence type="ECO:0000256" key="1">
    <source>
        <dbReference type="ARBA" id="ARBA00007073"/>
    </source>
</evidence>
<accession>A0ABD5V711</accession>
<dbReference type="NCBIfam" id="NF011470">
    <property type="entry name" value="PRK14887.1"/>
    <property type="match status" value="1"/>
</dbReference>
<reference evidence="2 3" key="1">
    <citation type="journal article" date="2019" name="Int. J. Syst. Evol. Microbiol.">
        <title>The Global Catalogue of Microorganisms (GCM) 10K type strain sequencing project: providing services to taxonomists for standard genome sequencing and annotation.</title>
        <authorList>
            <consortium name="The Broad Institute Genomics Platform"/>
            <consortium name="The Broad Institute Genome Sequencing Center for Infectious Disease"/>
            <person name="Wu L."/>
            <person name="Ma J."/>
        </authorList>
    </citation>
    <scope>NUCLEOTIDE SEQUENCE [LARGE SCALE GENOMIC DNA]</scope>
    <source>
        <strain evidence="2 3">GX26</strain>
    </source>
</reference>
<dbReference type="Gene3D" id="3.30.310.50">
    <property type="entry name" value="Alpha-D-phosphohexomutase, C-terminal domain"/>
    <property type="match status" value="1"/>
</dbReference>
<dbReference type="EMBL" id="JBHSXN010000001">
    <property type="protein sequence ID" value="MFC6951329.1"/>
    <property type="molecule type" value="Genomic_DNA"/>
</dbReference>
<dbReference type="Pfam" id="PF09341">
    <property type="entry name" value="Pcc1"/>
    <property type="match status" value="1"/>
</dbReference>
<gene>
    <name evidence="2" type="ORF">ACFQGB_00505</name>
</gene>
<dbReference type="AlphaFoldDB" id="A0ABD5V711"/>
<evidence type="ECO:0000313" key="3">
    <source>
        <dbReference type="Proteomes" id="UP001596395"/>
    </source>
</evidence>
<protein>
    <submittedName>
        <fullName evidence="2">KEOPS complex subunit Pcc1</fullName>
    </submittedName>
</protein>
<evidence type="ECO:0000313" key="2">
    <source>
        <dbReference type="EMBL" id="MFC6951329.1"/>
    </source>
</evidence>